<evidence type="ECO:0000256" key="1">
    <source>
        <dbReference type="SAM" id="Coils"/>
    </source>
</evidence>
<comment type="caution">
    <text evidence="3">The sequence shown here is derived from an EMBL/GenBank/DDBJ whole genome shotgun (WGS) entry which is preliminary data.</text>
</comment>
<dbReference type="GO" id="GO:0032982">
    <property type="term" value="C:myosin filament"/>
    <property type="evidence" value="ECO:0007669"/>
    <property type="project" value="TreeGrafter"/>
</dbReference>
<evidence type="ECO:0000256" key="2">
    <source>
        <dbReference type="SAM" id="MobiDB-lite"/>
    </source>
</evidence>
<dbReference type="GO" id="GO:0005737">
    <property type="term" value="C:cytoplasm"/>
    <property type="evidence" value="ECO:0007669"/>
    <property type="project" value="TreeGrafter"/>
</dbReference>
<feature type="region of interest" description="Disordered" evidence="2">
    <location>
        <begin position="697"/>
        <end position="974"/>
    </location>
</feature>
<keyword evidence="4" id="KW-1185">Reference proteome</keyword>
<dbReference type="GO" id="GO:0000146">
    <property type="term" value="F:microfilament motor activity"/>
    <property type="evidence" value="ECO:0007669"/>
    <property type="project" value="TreeGrafter"/>
</dbReference>
<dbReference type="EMBL" id="JANBOH010000029">
    <property type="protein sequence ID" value="KAJ1647456.1"/>
    <property type="molecule type" value="Genomic_DNA"/>
</dbReference>
<sequence length="1062" mass="116784">MNSSQIKLQNTEVFVGLVGSQSIARPGDTSKYFTRTTSTESDRVYVDGCTANAANLFSIGNLQNYVKHAVEGGTSALFLSGAGINRLGDYDRKKLMIDFCRSISKCMAQFDPDISMTYAFIGITDSKVVDFHRDRSVSMDKLSHGLGDLQHIVEDWEHTEQKILRGATLPFILSLHFESIKGAPTNGHLCLVDMNLVSWVPAGITSENANGSKPLGKLQQSARSLSTLIHLMANDAILSGATVPNNALVSLAGEFLYGESKTAFIMYLNTDESASEELGAAVDLVKSLRKLRSREIVRPVDRRVMFFFEKAKYYQGEKYRLQDELADVQDEKEQLEKDLDDIQRDFGEEREALSKEVDHWQTKSRTLEETLEALKSQSAGIEADIRWENAKLVTEKLALKDELRKAEIQMTAAEDSQSKLLDLYEGLQGSYTSLDNVYSELLAAYRLLKDRFGKLAETSASLQETIHDLENQAKLNDQNIKDLKAQMKKTALESGKQIENLENKHAEEVNQLETQVSAMTQNAAELNAKIAQLETQNKSLSVSQSKEASQLQDTIQELSSRLEEVQRQAAADSSTLTSSLRSAEKLIKRLETERVRLADKVDELSVSNEMQEEMGAKEAIWLREREQLIRQVSRYQKAVESAERREAELREESELQWAAWENEKNRNHQKYLKLKDRFREAVDFAADAQVQLDDAREKTSDAALDNGSNGVNAIGNSQKQKTKRKAATKKAAPKPLSIDHGSSVVVNNAEHIEDTEMDVDTPTVPVHSSIKATEATVEPAPPARRSTTRSRKRQPNYAESDDNEDFNFGLDDRDSGASGRQISSRSSSSAEQNAKEITSSDSNGNDHGNDSDDSEITFNTAASISPPKTRRRAPRAKKSAEELNAELTTLPARKRTAAAAGTGKNNNKKSNGSSATANAAAEDAIDSHADDHAEKTASLPKRKRTVQPRASRTAASKTSASSLSSTHDSAEEVAADVSALPRAALAASNNNESDGAGSNVLKKKRKLNISRMRNLLGFNADRSALSEANSHQALKFAVPKIRSMGAGESSAALAATDPADSD</sequence>
<feature type="coiled-coil region" evidence="1">
    <location>
        <begin position="466"/>
        <end position="652"/>
    </location>
</feature>
<dbReference type="GO" id="GO:0051015">
    <property type="term" value="F:actin filament binding"/>
    <property type="evidence" value="ECO:0007669"/>
    <property type="project" value="TreeGrafter"/>
</dbReference>
<name>A0A9W7XQG1_9FUNG</name>
<feature type="compositionally biased region" description="Low complexity" evidence="2">
    <location>
        <begin position="897"/>
        <end position="921"/>
    </location>
</feature>
<feature type="compositionally biased region" description="Low complexity" evidence="2">
    <location>
        <begin position="816"/>
        <end position="830"/>
    </location>
</feature>
<feature type="compositionally biased region" description="Polar residues" evidence="2">
    <location>
        <begin position="706"/>
        <end position="717"/>
    </location>
</feature>
<evidence type="ECO:0000313" key="4">
    <source>
        <dbReference type="Proteomes" id="UP001145021"/>
    </source>
</evidence>
<evidence type="ECO:0000313" key="3">
    <source>
        <dbReference type="EMBL" id="KAJ1647456.1"/>
    </source>
</evidence>
<protein>
    <recommendedName>
        <fullName evidence="5">Kinesin motor domain-containing protein</fullName>
    </recommendedName>
</protein>
<dbReference type="PANTHER" id="PTHR45615">
    <property type="entry name" value="MYOSIN HEAVY CHAIN, NON-MUSCLE"/>
    <property type="match status" value="1"/>
</dbReference>
<dbReference type="Gene3D" id="1.10.287.1490">
    <property type="match status" value="1"/>
</dbReference>
<proteinExistence type="predicted"/>
<organism evidence="3 4">
    <name type="scientific">Coemansia asiatica</name>
    <dbReference type="NCBI Taxonomy" id="1052880"/>
    <lineage>
        <taxon>Eukaryota</taxon>
        <taxon>Fungi</taxon>
        <taxon>Fungi incertae sedis</taxon>
        <taxon>Zoopagomycota</taxon>
        <taxon>Kickxellomycotina</taxon>
        <taxon>Kickxellomycetes</taxon>
        <taxon>Kickxellales</taxon>
        <taxon>Kickxellaceae</taxon>
        <taxon>Coemansia</taxon>
    </lineage>
</organism>
<gene>
    <name evidence="3" type="ORF">LPJ64_001176</name>
</gene>
<accession>A0A9W7XQG1</accession>
<reference evidence="3" key="1">
    <citation type="submission" date="2022-07" db="EMBL/GenBank/DDBJ databases">
        <title>Phylogenomic reconstructions and comparative analyses of Kickxellomycotina fungi.</title>
        <authorList>
            <person name="Reynolds N.K."/>
            <person name="Stajich J.E."/>
            <person name="Barry K."/>
            <person name="Grigoriev I.V."/>
            <person name="Crous P."/>
            <person name="Smith M.E."/>
        </authorList>
    </citation>
    <scope>NUCLEOTIDE SEQUENCE</scope>
    <source>
        <strain evidence="3">NBRC 105413</strain>
    </source>
</reference>
<evidence type="ECO:0008006" key="5">
    <source>
        <dbReference type="Google" id="ProtNLM"/>
    </source>
</evidence>
<feature type="coiled-coil region" evidence="1">
    <location>
        <begin position="318"/>
        <end position="416"/>
    </location>
</feature>
<dbReference type="PANTHER" id="PTHR45615:SF40">
    <property type="entry name" value="MYOSIN HEAVY CHAIN, NON-MUSCLE"/>
    <property type="match status" value="1"/>
</dbReference>
<feature type="compositionally biased region" description="Low complexity" evidence="2">
    <location>
        <begin position="950"/>
        <end position="967"/>
    </location>
</feature>
<feature type="compositionally biased region" description="Basic residues" evidence="2">
    <location>
        <begin position="720"/>
        <end position="732"/>
    </location>
</feature>
<dbReference type="GO" id="GO:0016460">
    <property type="term" value="C:myosin II complex"/>
    <property type="evidence" value="ECO:0007669"/>
    <property type="project" value="TreeGrafter"/>
</dbReference>
<keyword evidence="1" id="KW-0175">Coiled coil</keyword>
<feature type="compositionally biased region" description="Basic residues" evidence="2">
    <location>
        <begin position="868"/>
        <end position="877"/>
    </location>
</feature>
<dbReference type="AlphaFoldDB" id="A0A9W7XQG1"/>
<feature type="compositionally biased region" description="Basic and acidic residues" evidence="2">
    <location>
        <begin position="925"/>
        <end position="935"/>
    </location>
</feature>
<dbReference type="Proteomes" id="UP001145021">
    <property type="component" value="Unassembled WGS sequence"/>
</dbReference>